<dbReference type="Proteomes" id="UP001362999">
    <property type="component" value="Unassembled WGS sequence"/>
</dbReference>
<proteinExistence type="predicted"/>
<dbReference type="AlphaFoldDB" id="A0AAW0DA35"/>
<reference evidence="2 3" key="1">
    <citation type="journal article" date="2024" name="J Genomics">
        <title>Draft genome sequencing and assembly of Favolaschia claudopus CIRM-BRFM 2984 isolated from oak limbs.</title>
        <authorList>
            <person name="Navarro D."/>
            <person name="Drula E."/>
            <person name="Chaduli D."/>
            <person name="Cazenave R."/>
            <person name="Ahrendt S."/>
            <person name="Wang J."/>
            <person name="Lipzen A."/>
            <person name="Daum C."/>
            <person name="Barry K."/>
            <person name="Grigoriev I.V."/>
            <person name="Favel A."/>
            <person name="Rosso M.N."/>
            <person name="Martin F."/>
        </authorList>
    </citation>
    <scope>NUCLEOTIDE SEQUENCE [LARGE SCALE GENOMIC DNA]</scope>
    <source>
        <strain evidence="2 3">CIRM-BRFM 2984</strain>
    </source>
</reference>
<gene>
    <name evidence="2" type="ORF">R3P38DRAFT_3175420</name>
</gene>
<accession>A0AAW0DA35</accession>
<evidence type="ECO:0008006" key="4">
    <source>
        <dbReference type="Google" id="ProtNLM"/>
    </source>
</evidence>
<evidence type="ECO:0000313" key="2">
    <source>
        <dbReference type="EMBL" id="KAK7049170.1"/>
    </source>
</evidence>
<protein>
    <recommendedName>
        <fullName evidence="4">BZIP domain-containing protein</fullName>
    </recommendedName>
</protein>
<evidence type="ECO:0000313" key="3">
    <source>
        <dbReference type="Proteomes" id="UP001362999"/>
    </source>
</evidence>
<sequence>MAPKRPRPRRKPPKDDEEYAPGLSKKERASRHRQAQAAYLARKAEAARKKENVDPQTRESVCPESPDPTPSPTSPATPYLIKCAAPASALLVNTSNVSSREDDSTSCSPRSVTTTISSLHTHHTYSGPPLHSGASDRVQRAVQAVAILNAGPLTPPSAFARSFWVRGDHRDFVGEFLNEEKLADIKAWIWRFEHYRAVRTHTGVPLPFVY</sequence>
<feature type="compositionally biased region" description="Basic and acidic residues" evidence="1">
    <location>
        <begin position="42"/>
        <end position="57"/>
    </location>
</feature>
<evidence type="ECO:0000256" key="1">
    <source>
        <dbReference type="SAM" id="MobiDB-lite"/>
    </source>
</evidence>
<comment type="caution">
    <text evidence="2">The sequence shown here is derived from an EMBL/GenBank/DDBJ whole genome shotgun (WGS) entry which is preliminary data.</text>
</comment>
<dbReference type="EMBL" id="JAWWNJ010000009">
    <property type="protein sequence ID" value="KAK7049170.1"/>
    <property type="molecule type" value="Genomic_DNA"/>
</dbReference>
<name>A0AAW0DA35_9AGAR</name>
<feature type="compositionally biased region" description="Basic residues" evidence="1">
    <location>
        <begin position="1"/>
        <end position="12"/>
    </location>
</feature>
<feature type="region of interest" description="Disordered" evidence="1">
    <location>
        <begin position="1"/>
        <end position="78"/>
    </location>
</feature>
<organism evidence="2 3">
    <name type="scientific">Favolaschia claudopus</name>
    <dbReference type="NCBI Taxonomy" id="2862362"/>
    <lineage>
        <taxon>Eukaryota</taxon>
        <taxon>Fungi</taxon>
        <taxon>Dikarya</taxon>
        <taxon>Basidiomycota</taxon>
        <taxon>Agaricomycotina</taxon>
        <taxon>Agaricomycetes</taxon>
        <taxon>Agaricomycetidae</taxon>
        <taxon>Agaricales</taxon>
        <taxon>Marasmiineae</taxon>
        <taxon>Mycenaceae</taxon>
        <taxon>Favolaschia</taxon>
    </lineage>
</organism>
<keyword evidence="3" id="KW-1185">Reference proteome</keyword>
<feature type="compositionally biased region" description="Pro residues" evidence="1">
    <location>
        <begin position="65"/>
        <end position="75"/>
    </location>
</feature>